<organism evidence="2 3">
    <name type="scientific">Candidatus Accumulibacter aalborgensis</name>
    <dbReference type="NCBI Taxonomy" id="1860102"/>
    <lineage>
        <taxon>Bacteria</taxon>
        <taxon>Pseudomonadati</taxon>
        <taxon>Pseudomonadota</taxon>
        <taxon>Betaproteobacteria</taxon>
        <taxon>Candidatus Accumulibacter</taxon>
    </lineage>
</organism>
<keyword evidence="3" id="KW-1185">Reference proteome</keyword>
<reference evidence="3" key="1">
    <citation type="submission" date="2016-06" db="EMBL/GenBank/DDBJ databases">
        <authorList>
            <person name="McIlroy S.J."/>
            <person name="Karst S.M."/>
            <person name="Albertsen M."/>
        </authorList>
    </citation>
    <scope>NUCLEOTIDE SEQUENCE [LARGE SCALE GENOMIC DNA]</scope>
</reference>
<evidence type="ECO:0000313" key="2">
    <source>
        <dbReference type="EMBL" id="SBT06393.1"/>
    </source>
</evidence>
<sequence length="342" mass="38667">MSLHFLLKAEARTLSLVEVLGMSDDDAFTLFRRVRWGDGDEVVCPHCGLVHRHYFRPTRKIWRCAGCQEDFSVTSGTIFAFHKLPLRLYLAAVILFANAVKGISALQVGRDLGVSHKTAYVLLQKIRESLLVDRDESALTGHVHVDGAYVGGKVRPENKREDRVDRRLAENQDPDKRCILVMREAHTEAEVEAGHAGARKTLTFIVKNENQSDLGKLAPAYIAPGAVICADESAAYDLLPAKYEVRRVNHSQAYRADDGTTNNLAESYFSRFRRFQIGQVHKLSPKYLDNYAHEIAYREDTRRWSNGHIFLDIVGKCARALVSRDWCGYWQGNHRLGESLAL</sequence>
<evidence type="ECO:0000259" key="1">
    <source>
        <dbReference type="SMART" id="SM01126"/>
    </source>
</evidence>
<dbReference type="Pfam" id="PF12762">
    <property type="entry name" value="DDE_Tnp_IS1595"/>
    <property type="match status" value="1"/>
</dbReference>
<dbReference type="Proteomes" id="UP000199169">
    <property type="component" value="Unassembled WGS sequence"/>
</dbReference>
<dbReference type="NCBIfam" id="NF033547">
    <property type="entry name" value="transpos_IS1595"/>
    <property type="match status" value="1"/>
</dbReference>
<feature type="domain" description="ISXO2-like transposase" evidence="1">
    <location>
        <begin position="138"/>
        <end position="300"/>
    </location>
</feature>
<evidence type="ECO:0000313" key="3">
    <source>
        <dbReference type="Proteomes" id="UP000199169"/>
    </source>
</evidence>
<dbReference type="SMART" id="SM01126">
    <property type="entry name" value="DDE_Tnp_IS1595"/>
    <property type="match status" value="1"/>
</dbReference>
<protein>
    <submittedName>
        <fullName evidence="2">Transposase</fullName>
    </submittedName>
</protein>
<accession>A0A1A8XR03</accession>
<dbReference type="EMBL" id="FLQX01000108">
    <property type="protein sequence ID" value="SBT06393.1"/>
    <property type="molecule type" value="Genomic_DNA"/>
</dbReference>
<dbReference type="InterPro" id="IPR024445">
    <property type="entry name" value="Tnp_ISXO2-like"/>
</dbReference>
<proteinExistence type="predicted"/>
<dbReference type="AlphaFoldDB" id="A0A1A8XR03"/>
<dbReference type="InterPro" id="IPR024442">
    <property type="entry name" value="Transposase_Zn_ribbon"/>
</dbReference>
<gene>
    <name evidence="2" type="ORF">ACCAA_320001</name>
</gene>
<dbReference type="Pfam" id="PF12760">
    <property type="entry name" value="Zn_ribbon_IS1595"/>
    <property type="match status" value="1"/>
</dbReference>
<dbReference type="RefSeq" id="WP_186407134.1">
    <property type="nucleotide sequence ID" value="NZ_FLQX01000108.1"/>
</dbReference>
<name>A0A1A8XR03_9PROT</name>